<dbReference type="InterPro" id="IPR036169">
    <property type="entry name" value="DXPR_C_sf"/>
</dbReference>
<feature type="binding site" evidence="9">
    <location>
        <position position="150"/>
    </location>
    <ligand>
        <name>Mn(2+)</name>
        <dbReference type="ChEBI" id="CHEBI:29035"/>
    </ligand>
</feature>
<dbReference type="EC" id="1.1.1.267" evidence="9"/>
<feature type="binding site" evidence="9">
    <location>
        <position position="123"/>
    </location>
    <ligand>
        <name>1-deoxy-D-xylulose 5-phosphate</name>
        <dbReference type="ChEBI" id="CHEBI:57792"/>
    </ligand>
</feature>
<dbReference type="EMBL" id="CP018076">
    <property type="protein sequence ID" value="APE43576.1"/>
    <property type="molecule type" value="Genomic_DNA"/>
</dbReference>
<dbReference type="InterPro" id="IPR013512">
    <property type="entry name" value="DXP_reductoisomerase_N"/>
</dbReference>
<protein>
    <recommendedName>
        <fullName evidence="9">1-deoxy-D-xylulose 5-phosphate reductoisomerase</fullName>
        <shortName evidence="9">DXP reductoisomerase</shortName>
        <ecNumber evidence="9">1.1.1.267</ecNumber>
    </recommendedName>
    <alternativeName>
        <fullName evidence="9">1-deoxyxylulose-5-phosphate reductoisomerase</fullName>
    </alternativeName>
    <alternativeName>
        <fullName evidence="9">2-C-methyl-D-erythritol 4-phosphate synthase</fullName>
    </alternativeName>
</protein>
<feature type="domain" description="1-deoxy-D-xylulose 5-phosphate reductoisomerase C-terminal" evidence="11">
    <location>
        <begin position="144"/>
        <end position="227"/>
    </location>
</feature>
<keyword evidence="7 9" id="KW-0414">Isoprene biosynthesis</keyword>
<comment type="function">
    <text evidence="9">Catalyzes the NADPH-dependent rearrangement and reduction of 1-deoxy-D-xylulose-5-phosphate (DXP) to 2-C-methyl-D-erythritol 4-phosphate (MEP).</text>
</comment>
<dbReference type="Gene3D" id="3.40.50.720">
    <property type="entry name" value="NAD(P)-binding Rossmann-like Domain"/>
    <property type="match status" value="1"/>
</dbReference>
<proteinExistence type="inferred from homology"/>
<comment type="cofactor">
    <cofactor evidence="9">
        <name>Mg(2+)</name>
        <dbReference type="ChEBI" id="CHEBI:18420"/>
    </cofactor>
    <cofactor evidence="9">
        <name>Mn(2+)</name>
        <dbReference type="ChEBI" id="CHEBI:29035"/>
    </cofactor>
</comment>
<sequence>MVRRVSILGATGSIGQNTIDLIRRAPSEYRVVALTGAGNVAQLARDAIDLKAEIAVTGREDLLPELRDALAGSGVEAAAGAAAICEAAARPADWTMSAIVGAAGLAPGLAALRNGTTLALANKESLVCAGALMLRTAHAHGARILPVDSEHSAIFQAMIGEDTATVERIIITASGGAFRDWPLERLAEATPEQASSHPNWDMGQRITIDSASMFNKAMEVIETHEFFDIAADRIEVLVHPQSMIHALVGFNDGALMAHVGPPDMRHAIGFALHHPQRRDLPVERLDLAAIGRFDFRAPDERRWPALRLARETIEAGGLTGAVFNAAKETALDGFIAGRIGFTEMADVVARTLEDKNASDGLIGATMSLDNVLRVDHLAREAAKAAMDKRAG</sequence>
<feature type="binding site" evidence="9">
    <location>
        <position position="12"/>
    </location>
    <ligand>
        <name>NADPH</name>
        <dbReference type="ChEBI" id="CHEBI:57783"/>
    </ligand>
</feature>
<keyword evidence="4 9" id="KW-0521">NADP</keyword>
<dbReference type="SUPFAM" id="SSF69055">
    <property type="entry name" value="1-deoxy-D-xylulose-5-phosphate reductoisomerase, C-terminal domain"/>
    <property type="match status" value="1"/>
</dbReference>
<dbReference type="NCBIfam" id="TIGR00243">
    <property type="entry name" value="Dxr"/>
    <property type="match status" value="1"/>
</dbReference>
<evidence type="ECO:0000256" key="3">
    <source>
        <dbReference type="ARBA" id="ARBA00022723"/>
    </source>
</evidence>
<dbReference type="InterPro" id="IPR036291">
    <property type="entry name" value="NAD(P)-bd_dom_sf"/>
</dbReference>
<dbReference type="HAMAP" id="MF_00183">
    <property type="entry name" value="DXP_reductoisom"/>
    <property type="match status" value="1"/>
</dbReference>
<keyword evidence="3 9" id="KW-0479">Metal-binding</keyword>
<dbReference type="AlphaFoldDB" id="A0A1J0WHB6"/>
<evidence type="ECO:0000256" key="9">
    <source>
        <dbReference type="HAMAP-Rule" id="MF_00183"/>
    </source>
</evidence>
<reference evidence="13 14" key="1">
    <citation type="submission" date="2016-11" db="EMBL/GenBank/DDBJ databases">
        <title>Complete genome sequence of Sulfitobacter sp. AM1-D1, a toxic bacteria associated with marine dinoflagellate Alexandrium minutum in East China Sea.</title>
        <authorList>
            <person name="Yang Q."/>
            <person name="Zhang X."/>
            <person name="Tian X."/>
        </authorList>
    </citation>
    <scope>NUCLEOTIDE SEQUENCE [LARGE SCALE GENOMIC DNA]</scope>
    <source>
        <strain evidence="13 14">AM1-D1</strain>
    </source>
</reference>
<dbReference type="Proteomes" id="UP000181897">
    <property type="component" value="Chromosome"/>
</dbReference>
<evidence type="ECO:0000256" key="2">
    <source>
        <dbReference type="ARBA" id="ARBA00006825"/>
    </source>
</evidence>
<feature type="binding site" evidence="9">
    <location>
        <position position="148"/>
    </location>
    <ligand>
        <name>Mn(2+)</name>
        <dbReference type="ChEBI" id="CHEBI:29035"/>
    </ligand>
</feature>
<feature type="binding site" evidence="9">
    <location>
        <position position="215"/>
    </location>
    <ligand>
        <name>1-deoxy-D-xylulose 5-phosphate</name>
        <dbReference type="ChEBI" id="CHEBI:57792"/>
    </ligand>
</feature>
<organism evidence="13 14">
    <name type="scientific">Sulfitobacter alexandrii</name>
    <dbReference type="NCBI Taxonomy" id="1917485"/>
    <lineage>
        <taxon>Bacteria</taxon>
        <taxon>Pseudomonadati</taxon>
        <taxon>Pseudomonadota</taxon>
        <taxon>Alphaproteobacteria</taxon>
        <taxon>Rhodobacterales</taxon>
        <taxon>Roseobacteraceae</taxon>
        <taxon>Sulfitobacter</taxon>
    </lineage>
</organism>
<evidence type="ECO:0000259" key="11">
    <source>
        <dbReference type="Pfam" id="PF08436"/>
    </source>
</evidence>
<dbReference type="STRING" id="1917485.BOO69_09240"/>
<feature type="binding site" evidence="9">
    <location>
        <position position="14"/>
    </location>
    <ligand>
        <name>NADPH</name>
        <dbReference type="ChEBI" id="CHEBI:57783"/>
    </ligand>
</feature>
<feature type="binding site" evidence="9">
    <location>
        <position position="216"/>
    </location>
    <ligand>
        <name>1-deoxy-D-xylulose 5-phosphate</name>
        <dbReference type="ChEBI" id="CHEBI:57792"/>
    </ligand>
</feature>
<comment type="pathway">
    <text evidence="1 9">Isoprenoid biosynthesis; isopentenyl diphosphate biosynthesis via DXP pathway; isopentenyl diphosphate from 1-deoxy-D-xylulose 5-phosphate: step 1/6.</text>
</comment>
<feature type="binding site" evidence="9">
    <location>
        <position position="197"/>
    </location>
    <ligand>
        <name>1-deoxy-D-xylulose 5-phosphate</name>
        <dbReference type="ChEBI" id="CHEBI:57792"/>
    </ligand>
</feature>
<dbReference type="FunFam" id="3.40.50.720:FF:000045">
    <property type="entry name" value="1-deoxy-D-xylulose 5-phosphate reductoisomerase"/>
    <property type="match status" value="1"/>
</dbReference>
<evidence type="ECO:0000256" key="8">
    <source>
        <dbReference type="ARBA" id="ARBA00048543"/>
    </source>
</evidence>
<name>A0A1J0WHB6_9RHOB</name>
<comment type="catalytic activity">
    <reaction evidence="8">
        <text>2-C-methyl-D-erythritol 4-phosphate + NADP(+) = 1-deoxy-D-xylulose 5-phosphate + NADPH + H(+)</text>
        <dbReference type="Rhea" id="RHEA:13717"/>
        <dbReference type="ChEBI" id="CHEBI:15378"/>
        <dbReference type="ChEBI" id="CHEBI:57783"/>
        <dbReference type="ChEBI" id="CHEBI:57792"/>
        <dbReference type="ChEBI" id="CHEBI:58262"/>
        <dbReference type="ChEBI" id="CHEBI:58349"/>
        <dbReference type="EC" id="1.1.1.267"/>
    </reaction>
    <physiologicalReaction direction="right-to-left" evidence="8">
        <dbReference type="Rhea" id="RHEA:13719"/>
    </physiologicalReaction>
</comment>
<feature type="domain" description="DXP reductoisomerase C-terminal" evidence="12">
    <location>
        <begin position="260"/>
        <end position="380"/>
    </location>
</feature>
<evidence type="ECO:0000313" key="13">
    <source>
        <dbReference type="EMBL" id="APE43576.1"/>
    </source>
</evidence>
<dbReference type="GO" id="GO:0030145">
    <property type="term" value="F:manganese ion binding"/>
    <property type="evidence" value="ECO:0007669"/>
    <property type="project" value="TreeGrafter"/>
</dbReference>
<feature type="binding site" evidence="9">
    <location>
        <position position="39"/>
    </location>
    <ligand>
        <name>NADPH</name>
        <dbReference type="ChEBI" id="CHEBI:57783"/>
    </ligand>
</feature>
<accession>A0A1J0WHB6</accession>
<dbReference type="KEGG" id="suam:BOO69_09240"/>
<comment type="similarity">
    <text evidence="2 9">Belongs to the DXR family.</text>
</comment>
<dbReference type="GO" id="GO:0030604">
    <property type="term" value="F:1-deoxy-D-xylulose-5-phosphate reductoisomerase activity"/>
    <property type="evidence" value="ECO:0007669"/>
    <property type="project" value="UniProtKB-UniRule"/>
</dbReference>
<evidence type="ECO:0000256" key="4">
    <source>
        <dbReference type="ARBA" id="ARBA00022857"/>
    </source>
</evidence>
<dbReference type="RefSeq" id="WP_071971908.1">
    <property type="nucleotide sequence ID" value="NZ_CP018076.1"/>
</dbReference>
<dbReference type="GO" id="GO:0051484">
    <property type="term" value="P:isopentenyl diphosphate biosynthetic process, methylerythritol 4-phosphate pathway involved in terpenoid biosynthetic process"/>
    <property type="evidence" value="ECO:0007669"/>
    <property type="project" value="UniProtKB-ARBA"/>
</dbReference>
<feature type="binding site" evidence="9">
    <location>
        <position position="203"/>
    </location>
    <ligand>
        <name>NADPH</name>
        <dbReference type="ChEBI" id="CHEBI:57783"/>
    </ligand>
</feature>
<dbReference type="InterPro" id="IPR026877">
    <property type="entry name" value="DXPR_C"/>
</dbReference>
<dbReference type="Gene3D" id="1.10.1740.10">
    <property type="match status" value="1"/>
</dbReference>
<dbReference type="InterPro" id="IPR003821">
    <property type="entry name" value="DXP_reductoisomerase"/>
</dbReference>
<feature type="binding site" evidence="9">
    <location>
        <position position="149"/>
    </location>
    <ligand>
        <name>1-deoxy-D-xylulose 5-phosphate</name>
        <dbReference type="ChEBI" id="CHEBI:57792"/>
    </ligand>
</feature>
<dbReference type="SUPFAM" id="SSF55347">
    <property type="entry name" value="Glyceraldehyde-3-phosphate dehydrogenase-like, C-terminal domain"/>
    <property type="match status" value="1"/>
</dbReference>
<dbReference type="InterPro" id="IPR013644">
    <property type="entry name" value="DXP_reductoisomerase_C"/>
</dbReference>
<dbReference type="GO" id="GO:0070402">
    <property type="term" value="F:NADPH binding"/>
    <property type="evidence" value="ECO:0007669"/>
    <property type="project" value="InterPro"/>
</dbReference>
<gene>
    <name evidence="9" type="primary">dxr</name>
    <name evidence="13" type="ORF">BOO69_09240</name>
</gene>
<keyword evidence="14" id="KW-1185">Reference proteome</keyword>
<feature type="binding site" evidence="9">
    <location>
        <position position="219"/>
    </location>
    <ligand>
        <name>1-deoxy-D-xylulose 5-phosphate</name>
        <dbReference type="ChEBI" id="CHEBI:57792"/>
    </ligand>
</feature>
<evidence type="ECO:0000256" key="1">
    <source>
        <dbReference type="ARBA" id="ARBA00005094"/>
    </source>
</evidence>
<feature type="binding site" evidence="9">
    <location>
        <position position="124"/>
    </location>
    <ligand>
        <name>NADPH</name>
        <dbReference type="ChEBI" id="CHEBI:57783"/>
    </ligand>
</feature>
<feature type="binding site" evidence="9">
    <location>
        <position position="174"/>
    </location>
    <ligand>
        <name>1-deoxy-D-xylulose 5-phosphate</name>
        <dbReference type="ChEBI" id="CHEBI:57792"/>
    </ligand>
</feature>
<feature type="binding site" evidence="9">
    <location>
        <position position="11"/>
    </location>
    <ligand>
        <name>NADPH</name>
        <dbReference type="ChEBI" id="CHEBI:57783"/>
    </ligand>
</feature>
<evidence type="ECO:0000259" key="10">
    <source>
        <dbReference type="Pfam" id="PF02670"/>
    </source>
</evidence>
<dbReference type="PANTHER" id="PTHR30525:SF0">
    <property type="entry name" value="1-DEOXY-D-XYLULOSE 5-PHOSPHATE REDUCTOISOMERASE, CHLOROPLASTIC"/>
    <property type="match status" value="1"/>
</dbReference>
<feature type="binding site" evidence="9">
    <location>
        <position position="13"/>
    </location>
    <ligand>
        <name>NADPH</name>
        <dbReference type="ChEBI" id="CHEBI:57783"/>
    </ligand>
</feature>
<dbReference type="PANTHER" id="PTHR30525">
    <property type="entry name" value="1-DEOXY-D-XYLULOSE 5-PHOSPHATE REDUCTOISOMERASE"/>
    <property type="match status" value="1"/>
</dbReference>
<evidence type="ECO:0000256" key="5">
    <source>
        <dbReference type="ARBA" id="ARBA00023002"/>
    </source>
</evidence>
<comment type="caution">
    <text evidence="9">Lacks conserved residue(s) required for the propagation of feature annotation.</text>
</comment>
<feature type="binding site" evidence="9">
    <location>
        <position position="210"/>
    </location>
    <ligand>
        <name>1-deoxy-D-xylulose 5-phosphate</name>
        <dbReference type="ChEBI" id="CHEBI:57792"/>
    </ligand>
</feature>
<evidence type="ECO:0000256" key="7">
    <source>
        <dbReference type="ARBA" id="ARBA00023229"/>
    </source>
</evidence>
<feature type="binding site" evidence="9">
    <location>
        <position position="122"/>
    </location>
    <ligand>
        <name>NADPH</name>
        <dbReference type="ChEBI" id="CHEBI:57783"/>
    </ligand>
</feature>
<feature type="binding site" evidence="9">
    <location>
        <position position="219"/>
    </location>
    <ligand>
        <name>Mn(2+)</name>
        <dbReference type="ChEBI" id="CHEBI:29035"/>
    </ligand>
</feature>
<evidence type="ECO:0000259" key="12">
    <source>
        <dbReference type="Pfam" id="PF13288"/>
    </source>
</evidence>
<dbReference type="Pfam" id="PF02670">
    <property type="entry name" value="DXP_reductoisom"/>
    <property type="match status" value="1"/>
</dbReference>
<feature type="domain" description="1-deoxy-D-xylulose 5-phosphate reductoisomerase N-terminal" evidence="10">
    <location>
        <begin position="5"/>
        <end position="130"/>
    </location>
</feature>
<dbReference type="OrthoDB" id="9806546at2"/>
<keyword evidence="13" id="KW-0413">Isomerase</keyword>
<dbReference type="Pfam" id="PF08436">
    <property type="entry name" value="DXP_redisom_C"/>
    <property type="match status" value="1"/>
</dbReference>
<dbReference type="SUPFAM" id="SSF51735">
    <property type="entry name" value="NAD(P)-binding Rossmann-fold domains"/>
    <property type="match status" value="1"/>
</dbReference>
<keyword evidence="6 9" id="KW-0464">Manganese</keyword>
<evidence type="ECO:0000256" key="6">
    <source>
        <dbReference type="ARBA" id="ARBA00023211"/>
    </source>
</evidence>
<dbReference type="UniPathway" id="UPA00056">
    <property type="reaction ID" value="UER00092"/>
</dbReference>
<dbReference type="GO" id="GO:0016853">
    <property type="term" value="F:isomerase activity"/>
    <property type="evidence" value="ECO:0007669"/>
    <property type="project" value="UniProtKB-KW"/>
</dbReference>
<dbReference type="Pfam" id="PF13288">
    <property type="entry name" value="DXPR_C"/>
    <property type="match status" value="1"/>
</dbReference>
<feature type="binding site" evidence="9">
    <location>
        <position position="150"/>
    </location>
    <ligand>
        <name>1-deoxy-D-xylulose 5-phosphate</name>
        <dbReference type="ChEBI" id="CHEBI:57792"/>
    </ligand>
</feature>
<evidence type="ECO:0000313" key="14">
    <source>
        <dbReference type="Proteomes" id="UP000181897"/>
    </source>
</evidence>
<dbReference type="PIRSF" id="PIRSF006205">
    <property type="entry name" value="Dxp_reductismrs"/>
    <property type="match status" value="1"/>
</dbReference>
<keyword evidence="5 9" id="KW-0560">Oxidoreductase</keyword>
<keyword evidence="9" id="KW-0460">Magnesium</keyword>
<feature type="binding site" evidence="9">
    <location>
        <position position="37"/>
    </location>
    <ligand>
        <name>NADPH</name>
        <dbReference type="ChEBI" id="CHEBI:57783"/>
    </ligand>
</feature>